<dbReference type="AlphaFoldDB" id="A0A1B6ED21"/>
<evidence type="ECO:0000256" key="1">
    <source>
        <dbReference type="SAM" id="MobiDB-lite"/>
    </source>
</evidence>
<evidence type="ECO:0000313" key="2">
    <source>
        <dbReference type="EMBL" id="JAS35812.1"/>
    </source>
</evidence>
<proteinExistence type="predicted"/>
<organism evidence="2">
    <name type="scientific">Clastoptera arizonana</name>
    <name type="common">Arizona spittle bug</name>
    <dbReference type="NCBI Taxonomy" id="38151"/>
    <lineage>
        <taxon>Eukaryota</taxon>
        <taxon>Metazoa</taxon>
        <taxon>Ecdysozoa</taxon>
        <taxon>Arthropoda</taxon>
        <taxon>Hexapoda</taxon>
        <taxon>Insecta</taxon>
        <taxon>Pterygota</taxon>
        <taxon>Neoptera</taxon>
        <taxon>Paraneoptera</taxon>
        <taxon>Hemiptera</taxon>
        <taxon>Auchenorrhyncha</taxon>
        <taxon>Cercopoidea</taxon>
        <taxon>Clastopteridae</taxon>
        <taxon>Clastoptera</taxon>
    </lineage>
</organism>
<feature type="non-terminal residue" evidence="2">
    <location>
        <position position="100"/>
    </location>
</feature>
<feature type="compositionally biased region" description="Polar residues" evidence="1">
    <location>
        <begin position="37"/>
        <end position="53"/>
    </location>
</feature>
<reference evidence="2" key="1">
    <citation type="submission" date="2015-12" db="EMBL/GenBank/DDBJ databases">
        <title>De novo transcriptome assembly of four potential Pierce s Disease insect vectors from Arizona vineyards.</title>
        <authorList>
            <person name="Tassone E.E."/>
        </authorList>
    </citation>
    <scope>NUCLEOTIDE SEQUENCE</scope>
</reference>
<dbReference type="EMBL" id="GEDC01001486">
    <property type="protein sequence ID" value="JAS35812.1"/>
    <property type="molecule type" value="Transcribed_RNA"/>
</dbReference>
<accession>A0A1B6ED21</accession>
<name>A0A1B6ED21_9HEMI</name>
<protein>
    <submittedName>
        <fullName evidence="2">Uncharacterized protein</fullName>
    </submittedName>
</protein>
<gene>
    <name evidence="2" type="ORF">g.1761</name>
</gene>
<feature type="region of interest" description="Disordered" evidence="1">
    <location>
        <begin position="1"/>
        <end position="100"/>
    </location>
</feature>
<feature type="non-terminal residue" evidence="2">
    <location>
        <position position="1"/>
    </location>
</feature>
<sequence>QDGGGPRVPSSLRQLPVLARGGGSGRSSMAHQPPHQPSTLTTVRMSTGPTTEPSVRFRQKAGSVSSHETGREVLAATRHLKAAPGPARDSSGRSGIESVA</sequence>